<feature type="domain" description="SET" evidence="7">
    <location>
        <begin position="29"/>
        <end position="143"/>
    </location>
</feature>
<keyword evidence="5" id="KW-0949">S-adenosyl-L-methionine</keyword>
<accession>A0A4R6RBG8</accession>
<evidence type="ECO:0000256" key="2">
    <source>
        <dbReference type="ARBA" id="ARBA00022454"/>
    </source>
</evidence>
<dbReference type="InterPro" id="IPR050777">
    <property type="entry name" value="SET2_Histone-Lys_MeTrsfase"/>
</dbReference>
<keyword evidence="3 8" id="KW-0489">Methyltransferase</keyword>
<evidence type="ECO:0000259" key="7">
    <source>
        <dbReference type="PROSITE" id="PS50280"/>
    </source>
</evidence>
<dbReference type="GO" id="GO:0008168">
    <property type="term" value="F:methyltransferase activity"/>
    <property type="evidence" value="ECO:0007669"/>
    <property type="project" value="UniProtKB-KW"/>
</dbReference>
<dbReference type="Gene3D" id="2.170.270.10">
    <property type="entry name" value="SET domain"/>
    <property type="match status" value="1"/>
</dbReference>
<dbReference type="AlphaFoldDB" id="A0A4R6RBG8"/>
<organism evidence="8 9">
    <name type="scientific">Aquabacterium commune</name>
    <dbReference type="NCBI Taxonomy" id="70586"/>
    <lineage>
        <taxon>Bacteria</taxon>
        <taxon>Pseudomonadati</taxon>
        <taxon>Pseudomonadota</taxon>
        <taxon>Betaproteobacteria</taxon>
        <taxon>Burkholderiales</taxon>
        <taxon>Aquabacterium</taxon>
    </lineage>
</organism>
<dbReference type="SMART" id="SM00317">
    <property type="entry name" value="SET"/>
    <property type="match status" value="1"/>
</dbReference>
<reference evidence="8 9" key="1">
    <citation type="submission" date="2019-03" db="EMBL/GenBank/DDBJ databases">
        <title>Genomic Encyclopedia of Type Strains, Phase IV (KMG-IV): sequencing the most valuable type-strain genomes for metagenomic binning, comparative biology and taxonomic classification.</title>
        <authorList>
            <person name="Goeker M."/>
        </authorList>
    </citation>
    <scope>NUCLEOTIDE SEQUENCE [LARGE SCALE GENOMIC DNA]</scope>
    <source>
        <strain evidence="8 9">DSM 11901</strain>
    </source>
</reference>
<evidence type="ECO:0000313" key="9">
    <source>
        <dbReference type="Proteomes" id="UP000294593"/>
    </source>
</evidence>
<name>A0A4R6RBG8_9BURK</name>
<dbReference type="OrthoDB" id="671472at2"/>
<dbReference type="PANTHER" id="PTHR22884">
    <property type="entry name" value="SET DOMAIN PROTEINS"/>
    <property type="match status" value="1"/>
</dbReference>
<keyword evidence="2" id="KW-0158">Chromosome</keyword>
<comment type="caution">
    <text evidence="8">The sequence shown here is derived from an EMBL/GenBank/DDBJ whole genome shotgun (WGS) entry which is preliminary data.</text>
</comment>
<dbReference type="EMBL" id="SNXW01000005">
    <property type="protein sequence ID" value="TDP82997.1"/>
    <property type="molecule type" value="Genomic_DNA"/>
</dbReference>
<keyword evidence="9" id="KW-1185">Reference proteome</keyword>
<dbReference type="PROSITE" id="PS50280">
    <property type="entry name" value="SET"/>
    <property type="match status" value="1"/>
</dbReference>
<protein>
    <submittedName>
        <fullName evidence="8">Histone-lysine N-methyltransferase SETD1</fullName>
    </submittedName>
</protein>
<dbReference type="SUPFAM" id="SSF82199">
    <property type="entry name" value="SET domain"/>
    <property type="match status" value="1"/>
</dbReference>
<feature type="compositionally biased region" description="Pro residues" evidence="6">
    <location>
        <begin position="7"/>
        <end position="22"/>
    </location>
</feature>
<comment type="subcellular location">
    <subcellularLocation>
        <location evidence="1">Chromosome</location>
    </subcellularLocation>
</comment>
<evidence type="ECO:0000313" key="8">
    <source>
        <dbReference type="EMBL" id="TDP82997.1"/>
    </source>
</evidence>
<dbReference type="RefSeq" id="WP_133609018.1">
    <property type="nucleotide sequence ID" value="NZ_SNXW01000005.1"/>
</dbReference>
<evidence type="ECO:0000256" key="5">
    <source>
        <dbReference type="ARBA" id="ARBA00022691"/>
    </source>
</evidence>
<gene>
    <name evidence="8" type="ORF">EV672_105184</name>
</gene>
<dbReference type="InterPro" id="IPR046341">
    <property type="entry name" value="SET_dom_sf"/>
</dbReference>
<keyword evidence="4 8" id="KW-0808">Transferase</keyword>
<dbReference type="InterPro" id="IPR001214">
    <property type="entry name" value="SET_dom"/>
</dbReference>
<dbReference type="GO" id="GO:0032259">
    <property type="term" value="P:methylation"/>
    <property type="evidence" value="ECO:0007669"/>
    <property type="project" value="UniProtKB-KW"/>
</dbReference>
<proteinExistence type="predicted"/>
<evidence type="ECO:0000256" key="3">
    <source>
        <dbReference type="ARBA" id="ARBA00022603"/>
    </source>
</evidence>
<dbReference type="GO" id="GO:0005694">
    <property type="term" value="C:chromosome"/>
    <property type="evidence" value="ECO:0007669"/>
    <property type="project" value="UniProtKB-SubCell"/>
</dbReference>
<evidence type="ECO:0000256" key="6">
    <source>
        <dbReference type="SAM" id="MobiDB-lite"/>
    </source>
</evidence>
<dbReference type="Proteomes" id="UP000294593">
    <property type="component" value="Unassembled WGS sequence"/>
</dbReference>
<feature type="region of interest" description="Disordered" evidence="6">
    <location>
        <begin position="1"/>
        <end position="27"/>
    </location>
</feature>
<dbReference type="Pfam" id="PF00856">
    <property type="entry name" value="SET"/>
    <property type="match status" value="1"/>
</dbReference>
<evidence type="ECO:0000256" key="1">
    <source>
        <dbReference type="ARBA" id="ARBA00004286"/>
    </source>
</evidence>
<evidence type="ECO:0000256" key="4">
    <source>
        <dbReference type="ARBA" id="ARBA00022679"/>
    </source>
</evidence>
<sequence>MPTLKPLTPPPADDTVPAPPARRLPADPQKFQVRVGPSAIDGQGAFAAEAIPARRKIGEIRGEFIDLTEARARARAAERSTGRIFMVAISERRAVDATQSTDPLRFANHACAPNMVLKVQQGRVAFYALRDIAEGEELTARYGPTHHAGRLRCLCGAPRCVGWI</sequence>